<evidence type="ECO:0000256" key="6">
    <source>
        <dbReference type="ARBA" id="ARBA00023002"/>
    </source>
</evidence>
<dbReference type="Pfam" id="PF00355">
    <property type="entry name" value="Rieske"/>
    <property type="match status" value="1"/>
</dbReference>
<dbReference type="InterPro" id="IPR015881">
    <property type="entry name" value="ARHD_Rieske_2Fe_2S"/>
</dbReference>
<dbReference type="EMBL" id="JBHTMB010000107">
    <property type="protein sequence ID" value="MFD1234059.1"/>
    <property type="molecule type" value="Genomic_DNA"/>
</dbReference>
<proteinExistence type="inferred from homology"/>
<evidence type="ECO:0000256" key="7">
    <source>
        <dbReference type="ARBA" id="ARBA00023004"/>
    </source>
</evidence>
<evidence type="ECO:0000256" key="3">
    <source>
        <dbReference type="ARBA" id="ARBA00022723"/>
    </source>
</evidence>
<dbReference type="Gene3D" id="3.90.380.10">
    <property type="entry name" value="Naphthalene 1,2-dioxygenase Alpha Subunit, Chain A, domain 1"/>
    <property type="match status" value="1"/>
</dbReference>
<dbReference type="InterPro" id="IPR036922">
    <property type="entry name" value="Rieske_2Fe-2S_sf"/>
</dbReference>
<dbReference type="Gene3D" id="2.102.10.10">
    <property type="entry name" value="Rieske [2Fe-2S] iron-sulphur domain"/>
    <property type="match status" value="1"/>
</dbReference>
<keyword evidence="7" id="KW-0408">Iron</keyword>
<evidence type="ECO:0000313" key="11">
    <source>
        <dbReference type="EMBL" id="MFD1234059.1"/>
    </source>
</evidence>
<dbReference type="PRINTS" id="PR00090">
    <property type="entry name" value="RNGDIOXGNASE"/>
</dbReference>
<comment type="caution">
    <text evidence="11">The sequence shown here is derived from an EMBL/GenBank/DDBJ whole genome shotgun (WGS) entry which is preliminary data.</text>
</comment>
<dbReference type="GO" id="GO:0051213">
    <property type="term" value="F:dioxygenase activity"/>
    <property type="evidence" value="ECO:0007669"/>
    <property type="project" value="UniProtKB-KW"/>
</dbReference>
<evidence type="ECO:0000256" key="8">
    <source>
        <dbReference type="ARBA" id="ARBA00023014"/>
    </source>
</evidence>
<protein>
    <submittedName>
        <fullName evidence="11">Aromatic ring-hydroxylating dioxygenase subunit alpha</fullName>
    </submittedName>
</protein>
<keyword evidence="5 11" id="KW-0223">Dioxygenase</keyword>
<keyword evidence="6" id="KW-0560">Oxidoreductase</keyword>
<gene>
    <name evidence="11" type="ORF">ACFQ34_12260</name>
</gene>
<feature type="domain" description="Rieske" evidence="10">
    <location>
        <begin position="52"/>
        <end position="148"/>
    </location>
</feature>
<keyword evidence="8" id="KW-0411">Iron-sulfur</keyword>
<dbReference type="InterPro" id="IPR015879">
    <property type="entry name" value="Ring_hydroxy_dOase_asu_C_dom"/>
</dbReference>
<keyword evidence="9" id="KW-0520">NAD</keyword>
<evidence type="ECO:0000256" key="9">
    <source>
        <dbReference type="ARBA" id="ARBA00023027"/>
    </source>
</evidence>
<sequence length="451" mass="51195">MTRRSRATLDPGMHKHLLEVQERLAVGTLPQWVLTDPTVYELEVERIFARSWYFLGHESELLNPGDYVTRWYVNDPILLTRTKEGELKAFLNSCMHRGTLLCAADSGNRKGFTCPYHGWTYGLDGQLIGVVADDKVYGAEMDRDQWALRPLPRLETFHGLIFASIDPDVPPLADYLGGLGWYLDILVGRTDKKMEVRGAPLRWVVDANWKIGSENFGGDAYHVAMTHRSTVELGLSPKDPLFTSYGHQVVLDGGHSISVITKSPKLGPTPPYQGQPEHMWPNFERNLSPQQLDVWRDTAVFHGTCFPNLSFLSPMHGAGGHGHLTNFLTMRQWRPVGPDKVEVWSWFLIDKEAPEEFKEESYNRYVGTFGPGGTLEQDDVEIWTRITDTSRGLMARDKNLNYDNVMNYVMGLDRVEPDPEWPGPGTAYPTTFLEAAQRSFYETWNSLLTVD</sequence>
<dbReference type="PANTHER" id="PTHR43756:SF1">
    <property type="entry name" value="3-PHENYLPROPIONATE_CINNAMIC ACID DIOXYGENASE SUBUNIT ALPHA"/>
    <property type="match status" value="1"/>
</dbReference>
<dbReference type="PANTHER" id="PTHR43756">
    <property type="entry name" value="CHOLINE MONOOXYGENASE, CHLOROPLASTIC"/>
    <property type="match status" value="1"/>
</dbReference>
<dbReference type="RefSeq" id="WP_379652944.1">
    <property type="nucleotide sequence ID" value="NZ_JBHTMB010000107.1"/>
</dbReference>
<evidence type="ECO:0000259" key="10">
    <source>
        <dbReference type="PROSITE" id="PS51296"/>
    </source>
</evidence>
<keyword evidence="4" id="KW-0058">Aromatic hydrocarbons catabolism</keyword>
<dbReference type="InterPro" id="IPR001663">
    <property type="entry name" value="Rng_hydr_dOase-A"/>
</dbReference>
<reference evidence="12" key="1">
    <citation type="journal article" date="2019" name="Int. J. Syst. Evol. Microbiol.">
        <title>The Global Catalogue of Microorganisms (GCM) 10K type strain sequencing project: providing services to taxonomists for standard genome sequencing and annotation.</title>
        <authorList>
            <consortium name="The Broad Institute Genomics Platform"/>
            <consortium name="The Broad Institute Genome Sequencing Center for Infectious Disease"/>
            <person name="Wu L."/>
            <person name="Ma J."/>
        </authorList>
    </citation>
    <scope>NUCLEOTIDE SEQUENCE [LARGE SCALE GENOMIC DNA]</scope>
    <source>
        <strain evidence="12">CCUG 49018</strain>
    </source>
</reference>
<organism evidence="11 12">
    <name type="scientific">Pseudonocardia benzenivorans</name>
    <dbReference type="NCBI Taxonomy" id="228005"/>
    <lineage>
        <taxon>Bacteria</taxon>
        <taxon>Bacillati</taxon>
        <taxon>Actinomycetota</taxon>
        <taxon>Actinomycetes</taxon>
        <taxon>Pseudonocardiales</taxon>
        <taxon>Pseudonocardiaceae</taxon>
        <taxon>Pseudonocardia</taxon>
    </lineage>
</organism>
<dbReference type="Proteomes" id="UP001597182">
    <property type="component" value="Unassembled WGS sequence"/>
</dbReference>
<evidence type="ECO:0000256" key="2">
    <source>
        <dbReference type="ARBA" id="ARBA00022714"/>
    </source>
</evidence>
<keyword evidence="3" id="KW-0479">Metal-binding</keyword>
<keyword evidence="2" id="KW-0001">2Fe-2S</keyword>
<dbReference type="PROSITE" id="PS00570">
    <property type="entry name" value="RING_HYDROXYL_ALPHA"/>
    <property type="match status" value="1"/>
</dbReference>
<evidence type="ECO:0000313" key="12">
    <source>
        <dbReference type="Proteomes" id="UP001597182"/>
    </source>
</evidence>
<name>A0ABW3VI95_9PSEU</name>
<dbReference type="SUPFAM" id="SSF55961">
    <property type="entry name" value="Bet v1-like"/>
    <property type="match status" value="1"/>
</dbReference>
<comment type="similarity">
    <text evidence="1">Belongs to the bacterial ring-hydroxylating dioxygenase alpha subunit family.</text>
</comment>
<dbReference type="Pfam" id="PF00848">
    <property type="entry name" value="Ring_hydroxyl_A"/>
    <property type="match status" value="1"/>
</dbReference>
<evidence type="ECO:0000256" key="1">
    <source>
        <dbReference type="ARBA" id="ARBA00008751"/>
    </source>
</evidence>
<accession>A0ABW3VI95</accession>
<dbReference type="PROSITE" id="PS51296">
    <property type="entry name" value="RIESKE"/>
    <property type="match status" value="1"/>
</dbReference>
<dbReference type="InterPro" id="IPR017941">
    <property type="entry name" value="Rieske_2Fe-2S"/>
</dbReference>
<dbReference type="InterPro" id="IPR043266">
    <property type="entry name" value="RHO_NdoB-like_C"/>
</dbReference>
<evidence type="ECO:0000256" key="5">
    <source>
        <dbReference type="ARBA" id="ARBA00022964"/>
    </source>
</evidence>
<evidence type="ECO:0000256" key="4">
    <source>
        <dbReference type="ARBA" id="ARBA00022797"/>
    </source>
</evidence>
<dbReference type="CDD" id="cd08881">
    <property type="entry name" value="RHO_alpha_C_NDO-like"/>
    <property type="match status" value="1"/>
</dbReference>
<dbReference type="SUPFAM" id="SSF50022">
    <property type="entry name" value="ISP domain"/>
    <property type="match status" value="1"/>
</dbReference>
<keyword evidence="12" id="KW-1185">Reference proteome</keyword>